<comment type="caution">
    <text evidence="1">The sequence shown here is derived from an EMBL/GenBank/DDBJ whole genome shotgun (WGS) entry which is preliminary data.</text>
</comment>
<dbReference type="EMBL" id="JBHSMK010000002">
    <property type="protein sequence ID" value="MFC5435567.1"/>
    <property type="molecule type" value="Genomic_DNA"/>
</dbReference>
<protein>
    <submittedName>
        <fullName evidence="1">Uncharacterized protein</fullName>
    </submittedName>
</protein>
<sequence length="140" mass="15355">MNTPMTLRRSAHPRPHAPWSWRLLPWLALAALIAWAAHLYRPHTTTGDDTADTAATVSPLVHWKDAGHDWLLVVDPATRELVVYDANDGRLLRRLGAANGAGAIDSIVGEGNWLIATSRRDPRPQILGLPDLRPVALAAR</sequence>
<dbReference type="RefSeq" id="WP_377301986.1">
    <property type="nucleotide sequence ID" value="NZ_JBHSMK010000002.1"/>
</dbReference>
<evidence type="ECO:0000313" key="1">
    <source>
        <dbReference type="EMBL" id="MFC5435567.1"/>
    </source>
</evidence>
<accession>A0ABW0JIE8</accession>
<keyword evidence="2" id="KW-1185">Reference proteome</keyword>
<evidence type="ECO:0000313" key="2">
    <source>
        <dbReference type="Proteomes" id="UP001596013"/>
    </source>
</evidence>
<dbReference type="Proteomes" id="UP001596013">
    <property type="component" value="Unassembled WGS sequence"/>
</dbReference>
<reference evidence="2" key="1">
    <citation type="journal article" date="2019" name="Int. J. Syst. Evol. Microbiol.">
        <title>The Global Catalogue of Microorganisms (GCM) 10K type strain sequencing project: providing services to taxonomists for standard genome sequencing and annotation.</title>
        <authorList>
            <consortium name="The Broad Institute Genomics Platform"/>
            <consortium name="The Broad Institute Genome Sequencing Center for Infectious Disease"/>
            <person name="Wu L."/>
            <person name="Ma J."/>
        </authorList>
    </citation>
    <scope>NUCLEOTIDE SEQUENCE [LARGE SCALE GENOMIC DNA]</scope>
    <source>
        <strain evidence="2">JCM 17130</strain>
    </source>
</reference>
<gene>
    <name evidence="1" type="ORF">ACFPME_03310</name>
</gene>
<proteinExistence type="predicted"/>
<name>A0ABW0JIE8_9GAMM</name>
<organism evidence="1 2">
    <name type="scientific">Rhodanobacter umsongensis</name>
    <dbReference type="NCBI Taxonomy" id="633153"/>
    <lineage>
        <taxon>Bacteria</taxon>
        <taxon>Pseudomonadati</taxon>
        <taxon>Pseudomonadota</taxon>
        <taxon>Gammaproteobacteria</taxon>
        <taxon>Lysobacterales</taxon>
        <taxon>Rhodanobacteraceae</taxon>
        <taxon>Rhodanobacter</taxon>
    </lineage>
</organism>